<dbReference type="PANTHER" id="PTHR33908:SF11">
    <property type="entry name" value="MEMBRANE PROTEIN"/>
    <property type="match status" value="1"/>
</dbReference>
<dbReference type="OrthoDB" id="5241619at2"/>
<comment type="subcellular location">
    <subcellularLocation>
        <location evidence="1">Cell membrane</location>
        <topology evidence="1">Multi-pass membrane protein</topology>
    </subcellularLocation>
</comment>
<keyword evidence="2" id="KW-1003">Cell membrane</keyword>
<dbReference type="PANTHER" id="PTHR33908">
    <property type="entry name" value="MANNOSYLTRANSFERASE YKCB-RELATED"/>
    <property type="match status" value="1"/>
</dbReference>
<evidence type="ECO:0000256" key="1">
    <source>
        <dbReference type="ARBA" id="ARBA00004651"/>
    </source>
</evidence>
<feature type="transmembrane region" description="Helical" evidence="8">
    <location>
        <begin position="124"/>
        <end position="142"/>
    </location>
</feature>
<keyword evidence="4" id="KW-0808">Transferase</keyword>
<evidence type="ECO:0000256" key="8">
    <source>
        <dbReference type="SAM" id="Phobius"/>
    </source>
</evidence>
<keyword evidence="3" id="KW-0328">Glycosyltransferase</keyword>
<sequence length="488" mass="53740">MRDERSPSNLTDCGASFNGGVMSLLQACRIPTTLFAFKCKNLEPKMMRSILSLEPQAFKLDRRWLFLAPLGVGLLLRGVALFLEADVTADANLWEYGQQGLCAAQNGGDLCRFYSDGSGSYASAYMPPLLSYLWLILFSLFGDGAIARSVFLAVGLIASLGSIALTFYLTEKLIRSEPVAFLAAMIVACYPTFVFVATTYHQTCWAVFFILAVAAVSVKLSASANTLLYGCLGGALSGLSALNRSEMLLIGPVMLLVGVFWDRERKRCLKVCLAIFTVMGLIMAPWMVRNYAEFGRFIPTAQSDGYNLWKGYNQHTNGSGNLTELTGSAGWTARKEIRSRVAPGDDYEARIQEEFMEEFVNDIQHVSAGRLMQLQVTKTGLLWIFDWTDGAVAGKVTYLFPWVVTNIFAFIGLVVLWRNRRLVAPAPAAIYATAVALLTVAYVATSVHARYRMHIEPFIFMAAATGLVGVWARIRGRAFDSYVEGETS</sequence>
<keyword evidence="10" id="KW-1185">Reference proteome</keyword>
<reference evidence="9 10" key="1">
    <citation type="submission" date="2017-10" db="EMBL/GenBank/DDBJ databases">
        <title>The new phylogeny of genus Mycobacterium.</title>
        <authorList>
            <person name="Tortoli E."/>
            <person name="Trovato A."/>
            <person name="Cirillo D.M."/>
        </authorList>
    </citation>
    <scope>NUCLEOTIDE SEQUENCE [LARGE SCALE GENOMIC DNA]</scope>
    <source>
        <strain evidence="9 10">IP141170001</strain>
    </source>
</reference>
<feature type="transmembrane region" description="Helical" evidence="8">
    <location>
        <begin position="455"/>
        <end position="472"/>
    </location>
</feature>
<dbReference type="GO" id="GO:0009103">
    <property type="term" value="P:lipopolysaccharide biosynthetic process"/>
    <property type="evidence" value="ECO:0007669"/>
    <property type="project" value="UniProtKB-ARBA"/>
</dbReference>
<dbReference type="GO" id="GO:0016763">
    <property type="term" value="F:pentosyltransferase activity"/>
    <property type="evidence" value="ECO:0007669"/>
    <property type="project" value="TreeGrafter"/>
</dbReference>
<feature type="transmembrane region" description="Helical" evidence="8">
    <location>
        <begin position="64"/>
        <end position="83"/>
    </location>
</feature>
<proteinExistence type="predicted"/>
<organism evidence="9 10">
    <name type="scientific">Mycolicibacterium diernhoferi</name>
    <dbReference type="NCBI Taxonomy" id="1801"/>
    <lineage>
        <taxon>Bacteria</taxon>
        <taxon>Bacillati</taxon>
        <taxon>Actinomycetota</taxon>
        <taxon>Actinomycetes</taxon>
        <taxon>Mycobacteriales</taxon>
        <taxon>Mycobacteriaceae</taxon>
        <taxon>Mycolicibacterium</taxon>
    </lineage>
</organism>
<dbReference type="InterPro" id="IPR050297">
    <property type="entry name" value="LipidA_mod_glycosyltrf_83"/>
</dbReference>
<evidence type="ECO:0000256" key="5">
    <source>
        <dbReference type="ARBA" id="ARBA00022692"/>
    </source>
</evidence>
<keyword evidence="6 8" id="KW-1133">Transmembrane helix</keyword>
<evidence type="ECO:0000313" key="10">
    <source>
        <dbReference type="Proteomes" id="UP000220340"/>
    </source>
</evidence>
<feature type="transmembrane region" description="Helical" evidence="8">
    <location>
        <begin position="149"/>
        <end position="168"/>
    </location>
</feature>
<dbReference type="PROSITE" id="PS51257">
    <property type="entry name" value="PROKAR_LIPOPROTEIN"/>
    <property type="match status" value="1"/>
</dbReference>
<feature type="transmembrane region" description="Helical" evidence="8">
    <location>
        <begin position="399"/>
        <end position="417"/>
    </location>
</feature>
<feature type="transmembrane region" description="Helical" evidence="8">
    <location>
        <begin position="204"/>
        <end position="222"/>
    </location>
</feature>
<feature type="transmembrane region" description="Helical" evidence="8">
    <location>
        <begin position="429"/>
        <end position="449"/>
    </location>
</feature>
<protein>
    <submittedName>
        <fullName evidence="9">Uncharacterized protein</fullName>
    </submittedName>
</protein>
<gene>
    <name evidence="9" type="ORF">CRI78_22250</name>
</gene>
<dbReference type="EMBL" id="PDCR01000034">
    <property type="protein sequence ID" value="PEG52247.1"/>
    <property type="molecule type" value="Genomic_DNA"/>
</dbReference>
<feature type="transmembrane region" description="Helical" evidence="8">
    <location>
        <begin position="180"/>
        <end position="197"/>
    </location>
</feature>
<evidence type="ECO:0000256" key="6">
    <source>
        <dbReference type="ARBA" id="ARBA00022989"/>
    </source>
</evidence>
<evidence type="ECO:0000313" key="9">
    <source>
        <dbReference type="EMBL" id="PEG52247.1"/>
    </source>
</evidence>
<comment type="caution">
    <text evidence="9">The sequence shown here is derived from an EMBL/GenBank/DDBJ whole genome shotgun (WGS) entry which is preliminary data.</text>
</comment>
<feature type="transmembrane region" description="Helical" evidence="8">
    <location>
        <begin position="242"/>
        <end position="261"/>
    </location>
</feature>
<dbReference type="Proteomes" id="UP000220340">
    <property type="component" value="Unassembled WGS sequence"/>
</dbReference>
<evidence type="ECO:0000256" key="3">
    <source>
        <dbReference type="ARBA" id="ARBA00022676"/>
    </source>
</evidence>
<keyword evidence="7 8" id="KW-0472">Membrane</keyword>
<accession>A0A2A7NPE8</accession>
<dbReference type="AlphaFoldDB" id="A0A2A7NPE8"/>
<evidence type="ECO:0000256" key="4">
    <source>
        <dbReference type="ARBA" id="ARBA00022679"/>
    </source>
</evidence>
<feature type="transmembrane region" description="Helical" evidence="8">
    <location>
        <begin position="268"/>
        <end position="288"/>
    </location>
</feature>
<evidence type="ECO:0000256" key="7">
    <source>
        <dbReference type="ARBA" id="ARBA00023136"/>
    </source>
</evidence>
<keyword evidence="5 8" id="KW-0812">Transmembrane</keyword>
<evidence type="ECO:0000256" key="2">
    <source>
        <dbReference type="ARBA" id="ARBA00022475"/>
    </source>
</evidence>
<name>A0A2A7NPE8_9MYCO</name>
<dbReference type="GO" id="GO:0005886">
    <property type="term" value="C:plasma membrane"/>
    <property type="evidence" value="ECO:0007669"/>
    <property type="project" value="UniProtKB-SubCell"/>
</dbReference>